<feature type="binding site" evidence="9 12">
    <location>
        <begin position="370"/>
        <end position="377"/>
    </location>
    <ligand>
        <name>ATP</name>
        <dbReference type="ChEBI" id="CHEBI:30616"/>
    </ligand>
</feature>
<dbReference type="GO" id="GO:0004176">
    <property type="term" value="F:ATP-dependent peptidase activity"/>
    <property type="evidence" value="ECO:0007669"/>
    <property type="project" value="UniProtKB-UniRule"/>
</dbReference>
<dbReference type="InterPro" id="IPR054594">
    <property type="entry name" value="Lon_lid"/>
</dbReference>
<dbReference type="InterPro" id="IPR003593">
    <property type="entry name" value="AAA+_ATPase"/>
</dbReference>
<dbReference type="InterPro" id="IPR015947">
    <property type="entry name" value="PUA-like_sf"/>
</dbReference>
<evidence type="ECO:0000256" key="7">
    <source>
        <dbReference type="ARBA" id="ARBA00022840"/>
    </source>
</evidence>
<dbReference type="SMART" id="SM00464">
    <property type="entry name" value="LON"/>
    <property type="match status" value="1"/>
</dbReference>
<dbReference type="CDD" id="cd19500">
    <property type="entry name" value="RecA-like_Lon"/>
    <property type="match status" value="1"/>
</dbReference>
<dbReference type="Gene3D" id="3.30.230.10">
    <property type="match status" value="1"/>
</dbReference>
<dbReference type="PANTHER" id="PTHR10046">
    <property type="entry name" value="ATP DEPENDENT LON PROTEASE FAMILY MEMBER"/>
    <property type="match status" value="1"/>
</dbReference>
<reference evidence="17 18" key="1">
    <citation type="submission" date="2014-05" db="EMBL/GenBank/DDBJ databases">
        <title>De novo Genome Sequence of Spirocheata sp.</title>
        <authorList>
            <person name="Shivani Y."/>
            <person name="Subhash Y."/>
            <person name="Tushar L."/>
            <person name="Sasikala C."/>
            <person name="Ramana C.V."/>
        </authorList>
    </citation>
    <scope>NUCLEOTIDE SEQUENCE [LARGE SCALE GENOMIC DNA]</scope>
    <source>
        <strain evidence="17 18">JC230</strain>
    </source>
</reference>
<dbReference type="Gene3D" id="2.30.130.40">
    <property type="entry name" value="LON domain-like"/>
    <property type="match status" value="1"/>
</dbReference>
<dbReference type="GO" id="GO:0043565">
    <property type="term" value="F:sequence-specific DNA binding"/>
    <property type="evidence" value="ECO:0007669"/>
    <property type="project" value="UniProtKB-UniRule"/>
</dbReference>
<evidence type="ECO:0000256" key="9">
    <source>
        <dbReference type="HAMAP-Rule" id="MF_01973"/>
    </source>
</evidence>
<dbReference type="FunFam" id="3.40.50.300:FF:000382">
    <property type="entry name" value="Lon protease homolog 2, peroxisomal"/>
    <property type="match status" value="1"/>
</dbReference>
<evidence type="ECO:0000256" key="8">
    <source>
        <dbReference type="ARBA" id="ARBA00023016"/>
    </source>
</evidence>
<dbReference type="SUPFAM" id="SSF52540">
    <property type="entry name" value="P-loop containing nucleoside triphosphate hydrolases"/>
    <property type="match status" value="1"/>
</dbReference>
<comment type="caution">
    <text evidence="17">The sequence shown here is derived from an EMBL/GenBank/DDBJ whole genome shotgun (WGS) entry which is preliminary data.</text>
</comment>
<dbReference type="SMART" id="SM00382">
    <property type="entry name" value="AAA"/>
    <property type="match status" value="1"/>
</dbReference>
<comment type="catalytic activity">
    <reaction evidence="9 10 13">
        <text>Hydrolysis of proteins in presence of ATP.</text>
        <dbReference type="EC" id="3.4.21.53"/>
    </reaction>
</comment>
<dbReference type="Pfam" id="PF00004">
    <property type="entry name" value="AAA"/>
    <property type="match status" value="1"/>
</dbReference>
<dbReference type="InterPro" id="IPR020568">
    <property type="entry name" value="Ribosomal_Su5_D2-typ_SF"/>
</dbReference>
<dbReference type="InterPro" id="IPR003111">
    <property type="entry name" value="Lon_prtase_N"/>
</dbReference>
<evidence type="ECO:0000256" key="2">
    <source>
        <dbReference type="ARBA" id="ARBA00022490"/>
    </source>
</evidence>
<dbReference type="InterPro" id="IPR046336">
    <property type="entry name" value="Lon_prtase_N_sf"/>
</dbReference>
<protein>
    <recommendedName>
        <fullName evidence="9 10">Lon protease</fullName>
        <ecNumber evidence="9 10">3.4.21.53</ecNumber>
    </recommendedName>
    <alternativeName>
        <fullName evidence="9">ATP-dependent protease La</fullName>
    </alternativeName>
</protein>
<comment type="induction">
    <text evidence="9">By heat shock.</text>
</comment>
<dbReference type="InterPro" id="IPR008269">
    <property type="entry name" value="Lon_proteolytic"/>
</dbReference>
<evidence type="ECO:0000256" key="12">
    <source>
        <dbReference type="PIRSR" id="PIRSR001174-2"/>
    </source>
</evidence>
<dbReference type="InterPro" id="IPR027543">
    <property type="entry name" value="Lon_bac"/>
</dbReference>
<keyword evidence="5 9" id="KW-0378">Hydrolase</keyword>
<evidence type="ECO:0000256" key="10">
    <source>
        <dbReference type="PIRNR" id="PIRNR001174"/>
    </source>
</evidence>
<dbReference type="Gene3D" id="3.40.50.300">
    <property type="entry name" value="P-loop containing nucleotide triphosphate hydrolases"/>
    <property type="match status" value="1"/>
</dbReference>
<sequence>MGLFDKNDKKPLQELPFIALRDAVIFPHSTVPIYLTKPTAVAAVEAALTSGRRLFVGYVKDQESSPSKETVFSTGTVCRIVQIMKLPNNTSRVLLEGLERAVFHDLKQTAEPFTALFNPLDEDTSVSDEIAFRMRALQEEFEGFAKQSKRLPKELVTQVTKAETPHKLISLCGAAISAPFAEKLELLQETEALARLENAAILLATEKEVLEVKKSITDRVKKRMEQNQKEYFLNEQIKEMHKELGKDEDDPSGVKELEQRFQSKPFPEEVQTRAASELKRLARLQNFTPEAGILRTYLDWLADLPWVVPQDSNSDDTQTPDETAPSLEQAQTILEAEHYGLEEPKERILDYIAVRSLKTDTKGPILCFVGPPGTGKTSLGRSVAHAMGRAFVRISLGGVRDEAEIRGHRRTYVGALPGKIIQGMKKAGTPNPVFLLDEIDKIGMDHRGDPASALLEVLDPEQNNSFVDHYLELPFDLSQVIFITTANSLHTIPYALRDRMEVIQIPGYTENEKRSIAKRFLIPRQIERHGLNPDEIQISDEAIKLTVSRYTMESGVRNLERELAKILRKTAREKVQNTPKETEKPSKPYRINVANLHTYLGKPRRTGDILMTSQLPGLANGMAWTEVGGKLLPVETAVFPGKGELVLTGSLGDVMKESARIALTLIKQRLSSLGLPEDSLQKQDLHVHVPEGAIPKDGPSAGITLTCAMISALSQKPLKQGIAMTGEITLTGRVLPVGGIKEKVLAAHRNHLSEIILPKQNDKDRDDLPQEVLRQLSIHLVETLDEVLSLVFP</sequence>
<evidence type="ECO:0000313" key="17">
    <source>
        <dbReference type="EMBL" id="KGE72411.1"/>
    </source>
</evidence>
<dbReference type="SUPFAM" id="SSF54211">
    <property type="entry name" value="Ribosomal protein S5 domain 2-like"/>
    <property type="match status" value="1"/>
</dbReference>
<evidence type="ECO:0000313" key="18">
    <source>
        <dbReference type="Proteomes" id="UP000029692"/>
    </source>
</evidence>
<dbReference type="EC" id="3.4.21.53" evidence="9 10"/>
<dbReference type="EMBL" id="JNUP01000052">
    <property type="protein sequence ID" value="KGE72411.1"/>
    <property type="molecule type" value="Genomic_DNA"/>
</dbReference>
<evidence type="ECO:0000256" key="5">
    <source>
        <dbReference type="ARBA" id="ARBA00022801"/>
    </source>
</evidence>
<dbReference type="Gene3D" id="1.20.58.1480">
    <property type="match status" value="1"/>
</dbReference>
<keyword evidence="8 9" id="KW-0346">Stress response</keyword>
<keyword evidence="2 9" id="KW-0963">Cytoplasm</keyword>
<dbReference type="PROSITE" id="PS01046">
    <property type="entry name" value="LON_SER"/>
    <property type="match status" value="1"/>
</dbReference>
<dbReference type="PIRSF" id="PIRSF001174">
    <property type="entry name" value="Lon_proteas"/>
    <property type="match status" value="1"/>
</dbReference>
<dbReference type="GO" id="GO:0005524">
    <property type="term" value="F:ATP binding"/>
    <property type="evidence" value="ECO:0007669"/>
    <property type="project" value="UniProtKB-UniRule"/>
</dbReference>
<dbReference type="Pfam" id="PF22667">
    <property type="entry name" value="Lon_lid"/>
    <property type="match status" value="1"/>
</dbReference>
<dbReference type="Gene3D" id="1.20.5.5270">
    <property type="match status" value="1"/>
</dbReference>
<keyword evidence="4 9" id="KW-0547">Nucleotide-binding</keyword>
<keyword evidence="18" id="KW-1185">Reference proteome</keyword>
<comment type="subcellular location">
    <subcellularLocation>
        <location evidence="1 9 10">Cytoplasm</location>
    </subcellularLocation>
</comment>
<dbReference type="InterPro" id="IPR008268">
    <property type="entry name" value="Peptidase_S16_AS"/>
</dbReference>
<dbReference type="NCBIfam" id="TIGR00763">
    <property type="entry name" value="lon"/>
    <property type="match status" value="1"/>
</dbReference>
<dbReference type="GO" id="GO:0005737">
    <property type="term" value="C:cytoplasm"/>
    <property type="evidence" value="ECO:0007669"/>
    <property type="project" value="UniProtKB-SubCell"/>
</dbReference>
<feature type="active site" evidence="9 11">
    <location>
        <position position="700"/>
    </location>
</feature>
<dbReference type="PROSITE" id="PS51786">
    <property type="entry name" value="LON_PROTEOLYTIC"/>
    <property type="match status" value="1"/>
</dbReference>
<proteinExistence type="evidence at transcript level"/>
<dbReference type="PROSITE" id="PS51787">
    <property type="entry name" value="LON_N"/>
    <property type="match status" value="1"/>
</dbReference>
<dbReference type="InterPro" id="IPR014721">
    <property type="entry name" value="Ribsml_uS5_D2-typ_fold_subgr"/>
</dbReference>
<dbReference type="InterPro" id="IPR004815">
    <property type="entry name" value="Lon_bac/euk-typ"/>
</dbReference>
<keyword evidence="7 9" id="KW-0067">ATP-binding</keyword>
<dbReference type="GO" id="GO:0034605">
    <property type="term" value="P:cellular response to heat"/>
    <property type="evidence" value="ECO:0007669"/>
    <property type="project" value="UniProtKB-UniRule"/>
</dbReference>
<evidence type="ECO:0000256" key="13">
    <source>
        <dbReference type="PROSITE-ProRule" id="PRU01122"/>
    </source>
</evidence>
<evidence type="ECO:0000259" key="16">
    <source>
        <dbReference type="PROSITE" id="PS51787"/>
    </source>
</evidence>
<dbReference type="InterPro" id="IPR003959">
    <property type="entry name" value="ATPase_AAA_core"/>
</dbReference>
<keyword evidence="6 9" id="KW-0720">Serine protease</keyword>
<evidence type="ECO:0000256" key="1">
    <source>
        <dbReference type="ARBA" id="ARBA00004496"/>
    </source>
</evidence>
<dbReference type="SUPFAM" id="SSF88697">
    <property type="entry name" value="PUA domain-like"/>
    <property type="match status" value="1"/>
</dbReference>
<comment type="subunit">
    <text evidence="9 10">Homohexamer. Organized in a ring with a central cavity.</text>
</comment>
<feature type="active site" evidence="9 11">
    <location>
        <position position="743"/>
    </location>
</feature>
<accession>A0A098QXZ3</accession>
<dbReference type="RefSeq" id="WP_037547166.1">
    <property type="nucleotide sequence ID" value="NZ_JNUP01000052.1"/>
</dbReference>
<evidence type="ECO:0000259" key="15">
    <source>
        <dbReference type="PROSITE" id="PS51786"/>
    </source>
</evidence>
<dbReference type="OrthoDB" id="9803599at2"/>
<keyword evidence="17" id="KW-0238">DNA-binding</keyword>
<name>A0A098QXZ3_9SPIO</name>
<evidence type="ECO:0000256" key="3">
    <source>
        <dbReference type="ARBA" id="ARBA00022670"/>
    </source>
</evidence>
<feature type="domain" description="Lon proteolytic" evidence="15">
    <location>
        <begin position="613"/>
        <end position="793"/>
    </location>
</feature>
<dbReference type="Proteomes" id="UP000029692">
    <property type="component" value="Unassembled WGS sequence"/>
</dbReference>
<gene>
    <name evidence="9" type="primary">lon</name>
    <name evidence="17" type="ORF">DC28_07015</name>
</gene>
<comment type="similarity">
    <text evidence="9 10 13 14">Belongs to the peptidase S16 family.</text>
</comment>
<dbReference type="InterPro" id="IPR027417">
    <property type="entry name" value="P-loop_NTPase"/>
</dbReference>
<dbReference type="GO" id="GO:0004252">
    <property type="term" value="F:serine-type endopeptidase activity"/>
    <property type="evidence" value="ECO:0007669"/>
    <property type="project" value="UniProtKB-UniRule"/>
</dbReference>
<organism evidence="17 18">
    <name type="scientific">Spirochaeta lutea</name>
    <dbReference type="NCBI Taxonomy" id="1480694"/>
    <lineage>
        <taxon>Bacteria</taxon>
        <taxon>Pseudomonadati</taxon>
        <taxon>Spirochaetota</taxon>
        <taxon>Spirochaetia</taxon>
        <taxon>Spirochaetales</taxon>
        <taxon>Spirochaetaceae</taxon>
        <taxon>Spirochaeta</taxon>
    </lineage>
</organism>
<dbReference type="GO" id="GO:0016887">
    <property type="term" value="F:ATP hydrolysis activity"/>
    <property type="evidence" value="ECO:0007669"/>
    <property type="project" value="UniProtKB-UniRule"/>
</dbReference>
<dbReference type="STRING" id="1480694.DC28_07015"/>
<evidence type="ECO:0000256" key="6">
    <source>
        <dbReference type="ARBA" id="ARBA00022825"/>
    </source>
</evidence>
<dbReference type="GO" id="GO:0006515">
    <property type="term" value="P:protein quality control for misfolded or incompletely synthesized proteins"/>
    <property type="evidence" value="ECO:0007669"/>
    <property type="project" value="UniProtKB-UniRule"/>
</dbReference>
<dbReference type="Pfam" id="PF05362">
    <property type="entry name" value="Lon_C"/>
    <property type="match status" value="1"/>
</dbReference>
<dbReference type="InterPro" id="IPR027065">
    <property type="entry name" value="Lon_Prtase"/>
</dbReference>
<evidence type="ECO:0000256" key="11">
    <source>
        <dbReference type="PIRSR" id="PIRSR001174-1"/>
    </source>
</evidence>
<dbReference type="Pfam" id="PF02190">
    <property type="entry name" value="LON_substr_bdg"/>
    <property type="match status" value="1"/>
</dbReference>
<keyword evidence="3 9" id="KW-0645">Protease</keyword>
<dbReference type="AlphaFoldDB" id="A0A098QXZ3"/>
<dbReference type="Gene3D" id="1.10.8.60">
    <property type="match status" value="1"/>
</dbReference>
<evidence type="ECO:0000256" key="14">
    <source>
        <dbReference type="RuleBase" id="RU000591"/>
    </source>
</evidence>
<dbReference type="eggNOG" id="COG0466">
    <property type="taxonomic scope" value="Bacteria"/>
</dbReference>
<feature type="domain" description="Lon N-terminal" evidence="16">
    <location>
        <begin position="15"/>
        <end position="207"/>
    </location>
</feature>
<comment type="function">
    <text evidence="9">ATP-dependent serine protease that mediates the selective degradation of mutant and abnormal proteins as well as certain short-lived regulatory proteins. Required for cellular homeostasis and for survival from DNA damage and developmental changes induced by stress. Degrades polypeptides processively to yield small peptide fragments that are 5 to 10 amino acids long. Binds to DNA in a double-stranded, site-specific manner.</text>
</comment>
<dbReference type="HAMAP" id="MF_01973">
    <property type="entry name" value="lon_bact"/>
    <property type="match status" value="1"/>
</dbReference>
<dbReference type="PRINTS" id="PR00830">
    <property type="entry name" value="ENDOLAPTASE"/>
</dbReference>
<evidence type="ECO:0000256" key="4">
    <source>
        <dbReference type="ARBA" id="ARBA00022741"/>
    </source>
</evidence>